<dbReference type="AlphaFoldDB" id="A0AAE1FMM4"/>
<evidence type="ECO:0000256" key="1">
    <source>
        <dbReference type="SAM" id="MobiDB-lite"/>
    </source>
</evidence>
<feature type="compositionally biased region" description="Basic residues" evidence="1">
    <location>
        <begin position="33"/>
        <end position="56"/>
    </location>
</feature>
<name>A0AAE1FMM4_PETCI</name>
<evidence type="ECO:0000313" key="3">
    <source>
        <dbReference type="Proteomes" id="UP001286313"/>
    </source>
</evidence>
<comment type="caution">
    <text evidence="2">The sequence shown here is derived from an EMBL/GenBank/DDBJ whole genome shotgun (WGS) entry which is preliminary data.</text>
</comment>
<dbReference type="EMBL" id="JAWQEG010001845">
    <property type="protein sequence ID" value="KAK3876301.1"/>
    <property type="molecule type" value="Genomic_DNA"/>
</dbReference>
<accession>A0AAE1FMM4</accession>
<reference evidence="2" key="1">
    <citation type="submission" date="2023-10" db="EMBL/GenBank/DDBJ databases">
        <title>Genome assemblies of two species of porcelain crab, Petrolisthes cinctipes and Petrolisthes manimaculis (Anomura: Porcellanidae).</title>
        <authorList>
            <person name="Angst P."/>
        </authorList>
    </citation>
    <scope>NUCLEOTIDE SEQUENCE</scope>
    <source>
        <strain evidence="2">PB745_01</strain>
        <tissue evidence="2">Gill</tissue>
    </source>
</reference>
<feature type="region of interest" description="Disordered" evidence="1">
    <location>
        <begin position="23"/>
        <end position="78"/>
    </location>
</feature>
<proteinExistence type="predicted"/>
<gene>
    <name evidence="2" type="ORF">Pcinc_018908</name>
</gene>
<sequence length="177" mass="20896">MSSSSIFFSKPTYQSYVWVEEVEEGGRGGGRRERWRKKRRKKRRRRRGRWKKRKKKGEAEEEDVEGGRDGGKRCGRRERWRIMRRIKRRRRNKRYRGRGGDIRARVVLFGARERLVTLPSLPPSLPWPDCKGQKQATLPEHVPVTPRHLPTLCCQHANFSLHQFWTGGSTGHPNTPD</sequence>
<organism evidence="2 3">
    <name type="scientific">Petrolisthes cinctipes</name>
    <name type="common">Flat porcelain crab</name>
    <dbReference type="NCBI Taxonomy" id="88211"/>
    <lineage>
        <taxon>Eukaryota</taxon>
        <taxon>Metazoa</taxon>
        <taxon>Ecdysozoa</taxon>
        <taxon>Arthropoda</taxon>
        <taxon>Crustacea</taxon>
        <taxon>Multicrustacea</taxon>
        <taxon>Malacostraca</taxon>
        <taxon>Eumalacostraca</taxon>
        <taxon>Eucarida</taxon>
        <taxon>Decapoda</taxon>
        <taxon>Pleocyemata</taxon>
        <taxon>Anomura</taxon>
        <taxon>Galatheoidea</taxon>
        <taxon>Porcellanidae</taxon>
        <taxon>Petrolisthes</taxon>
    </lineage>
</organism>
<evidence type="ECO:0000313" key="2">
    <source>
        <dbReference type="EMBL" id="KAK3876301.1"/>
    </source>
</evidence>
<dbReference type="Proteomes" id="UP001286313">
    <property type="component" value="Unassembled WGS sequence"/>
</dbReference>
<keyword evidence="3" id="KW-1185">Reference proteome</keyword>
<protein>
    <submittedName>
        <fullName evidence="2">Uncharacterized protein</fullName>
    </submittedName>
</protein>